<reference evidence="2" key="1">
    <citation type="journal article" date="2012" name="Nature">
        <title>A physical, genetic and functional sequence assembly of the barley genome.</title>
        <authorList>
            <consortium name="The International Barley Genome Sequencing Consortium"/>
            <person name="Mayer K.F."/>
            <person name="Waugh R."/>
            <person name="Brown J.W."/>
            <person name="Schulman A."/>
            <person name="Langridge P."/>
            <person name="Platzer M."/>
            <person name="Fincher G.B."/>
            <person name="Muehlbauer G.J."/>
            <person name="Sato K."/>
            <person name="Close T.J."/>
            <person name="Wise R.P."/>
            <person name="Stein N."/>
        </authorList>
    </citation>
    <scope>NUCLEOTIDE SEQUENCE [LARGE SCALE GENOMIC DNA]</scope>
    <source>
        <strain evidence="2">cv. Morex</strain>
    </source>
</reference>
<dbReference type="Proteomes" id="UP000011116">
    <property type="component" value="Chromosome 6H"/>
</dbReference>
<organism evidence="1 2">
    <name type="scientific">Hordeum vulgare subsp. vulgare</name>
    <name type="common">Domesticated barley</name>
    <dbReference type="NCBI Taxonomy" id="112509"/>
    <lineage>
        <taxon>Eukaryota</taxon>
        <taxon>Viridiplantae</taxon>
        <taxon>Streptophyta</taxon>
        <taxon>Embryophyta</taxon>
        <taxon>Tracheophyta</taxon>
        <taxon>Spermatophyta</taxon>
        <taxon>Magnoliopsida</taxon>
        <taxon>Liliopsida</taxon>
        <taxon>Poales</taxon>
        <taxon>Poaceae</taxon>
        <taxon>BOP clade</taxon>
        <taxon>Pooideae</taxon>
        <taxon>Triticodae</taxon>
        <taxon>Triticeae</taxon>
        <taxon>Hordeinae</taxon>
        <taxon>Hordeum</taxon>
    </lineage>
</organism>
<keyword evidence="2" id="KW-1185">Reference proteome</keyword>
<dbReference type="EnsemblPlants" id="HORVU.MOREX.r3.6HG0552900.1">
    <property type="protein sequence ID" value="HORVU.MOREX.r3.6HG0552900.1"/>
    <property type="gene ID" value="HORVU.MOREX.r3.6HG0552900"/>
</dbReference>
<dbReference type="Gramene" id="HORVU.MOREX.r3.6HG0552900.1">
    <property type="protein sequence ID" value="HORVU.MOREX.r3.6HG0552900.1"/>
    <property type="gene ID" value="HORVU.MOREX.r3.6HG0552900"/>
</dbReference>
<dbReference type="Gramene" id="HORVU.MOREX.r2.6HG0459370.1">
    <property type="protein sequence ID" value="HORVU.MOREX.r2.6HG0459370.1"/>
    <property type="gene ID" value="HORVU.MOREX.r2.6HG0459370"/>
</dbReference>
<protein>
    <submittedName>
        <fullName evidence="1">Uncharacterized protein</fullName>
    </submittedName>
</protein>
<sequence length="86" mass="9634">MAFPLKKCFANYAFLAAAGDQCILALDAPFMESLEVAQWCRCWSACLLCLLQSPIQPCARSRQTGGMCTDHWTKPSEDFLKIRSLD</sequence>
<proteinExistence type="predicted"/>
<name>A0A8I7BGF2_HORVV</name>
<evidence type="ECO:0000313" key="2">
    <source>
        <dbReference type="Proteomes" id="UP000011116"/>
    </source>
</evidence>
<dbReference type="AlphaFoldDB" id="A0A8I7BGF2"/>
<accession>A0A8I7BGF2</accession>
<reference evidence="1" key="2">
    <citation type="submission" date="2020-10" db="EMBL/GenBank/DDBJ databases">
        <authorList>
            <person name="Scholz U."/>
            <person name="Mascher M."/>
            <person name="Fiebig A."/>
        </authorList>
    </citation>
    <scope>NUCLEOTIDE SEQUENCE [LARGE SCALE GENOMIC DNA]</scope>
    <source>
        <strain evidence="1">cv. Morex</strain>
    </source>
</reference>
<evidence type="ECO:0000313" key="1">
    <source>
        <dbReference type="EnsemblPlants" id="HORVU.MOREX.r3.6HG0552900.1"/>
    </source>
</evidence>
<reference evidence="1" key="3">
    <citation type="submission" date="2022-01" db="UniProtKB">
        <authorList>
            <consortium name="EnsemblPlants"/>
        </authorList>
    </citation>
    <scope>IDENTIFICATION</scope>
    <source>
        <strain evidence="1">subsp. vulgare</strain>
    </source>
</reference>